<comment type="caution">
    <text evidence="2">The sequence shown here is derived from an EMBL/GenBank/DDBJ whole genome shotgun (WGS) entry which is preliminary data.</text>
</comment>
<organism evidence="2 3">
    <name type="scientific">Longimycelium tulufanense</name>
    <dbReference type="NCBI Taxonomy" id="907463"/>
    <lineage>
        <taxon>Bacteria</taxon>
        <taxon>Bacillati</taxon>
        <taxon>Actinomycetota</taxon>
        <taxon>Actinomycetes</taxon>
        <taxon>Pseudonocardiales</taxon>
        <taxon>Pseudonocardiaceae</taxon>
        <taxon>Longimycelium</taxon>
    </lineage>
</organism>
<evidence type="ECO:0000313" key="3">
    <source>
        <dbReference type="Proteomes" id="UP000637578"/>
    </source>
</evidence>
<reference evidence="2" key="1">
    <citation type="journal article" date="2014" name="Int. J. Syst. Evol. Microbiol.">
        <title>Complete genome sequence of Corynebacterium casei LMG S-19264T (=DSM 44701T), isolated from a smear-ripened cheese.</title>
        <authorList>
            <consortium name="US DOE Joint Genome Institute (JGI-PGF)"/>
            <person name="Walter F."/>
            <person name="Albersmeier A."/>
            <person name="Kalinowski J."/>
            <person name="Ruckert C."/>
        </authorList>
    </citation>
    <scope>NUCLEOTIDE SEQUENCE</scope>
    <source>
        <strain evidence="2">CGMCC 4.5737</strain>
    </source>
</reference>
<accession>A0A8J3C739</accession>
<protein>
    <submittedName>
        <fullName evidence="2">Uncharacterized protein</fullName>
    </submittedName>
</protein>
<name>A0A8J3C739_9PSEU</name>
<dbReference type="AlphaFoldDB" id="A0A8J3C739"/>
<feature type="region of interest" description="Disordered" evidence="1">
    <location>
        <begin position="24"/>
        <end position="103"/>
    </location>
</feature>
<keyword evidence="3" id="KW-1185">Reference proteome</keyword>
<dbReference type="EMBL" id="BMMK01000005">
    <property type="protein sequence ID" value="GGM46528.1"/>
    <property type="molecule type" value="Genomic_DNA"/>
</dbReference>
<gene>
    <name evidence="2" type="ORF">GCM10012275_16990</name>
</gene>
<feature type="compositionally biased region" description="Basic and acidic residues" evidence="1">
    <location>
        <begin position="32"/>
        <end position="43"/>
    </location>
</feature>
<evidence type="ECO:0000256" key="1">
    <source>
        <dbReference type="SAM" id="MobiDB-lite"/>
    </source>
</evidence>
<reference evidence="2" key="2">
    <citation type="submission" date="2020-09" db="EMBL/GenBank/DDBJ databases">
        <authorList>
            <person name="Sun Q."/>
            <person name="Zhou Y."/>
        </authorList>
    </citation>
    <scope>NUCLEOTIDE SEQUENCE</scope>
    <source>
        <strain evidence="2">CGMCC 4.5737</strain>
    </source>
</reference>
<dbReference type="Proteomes" id="UP000637578">
    <property type="component" value="Unassembled WGS sequence"/>
</dbReference>
<feature type="compositionally biased region" description="Basic residues" evidence="1">
    <location>
        <begin position="62"/>
        <end position="74"/>
    </location>
</feature>
<sequence>MDTVEVDPAQGGERILVRQRERVHLGAGQRAGKADEPEFEGAHRGRLRAGRHTVPGTDVARRTRTRRARSRAILRSHSSASAGVKSCHTRKSIASASVVDQWR</sequence>
<evidence type="ECO:0000313" key="2">
    <source>
        <dbReference type="EMBL" id="GGM46528.1"/>
    </source>
</evidence>
<proteinExistence type="predicted"/>